<dbReference type="HOGENOM" id="CLU_3258735_0_0_9"/>
<dbReference type="EMBL" id="CP002644">
    <property type="protein sequence ID" value="AER20169.1"/>
    <property type="molecule type" value="Genomic_DNA"/>
</dbReference>
<reference evidence="1 2" key="1">
    <citation type="journal article" date="2011" name="BMC Genomics">
        <title>Comparative Genomic Analysis of Streptococcus suis reveals significant genomic diversity among different serotypes.</title>
        <authorList>
            <person name="Zhang A."/>
            <person name="Yang M."/>
            <person name="Hu P."/>
            <person name="Wu J."/>
            <person name="Chen B."/>
            <person name="Hua Y."/>
            <person name="Yu J."/>
            <person name="Chen H."/>
            <person name="Xiao J."/>
            <person name="Jin M."/>
        </authorList>
    </citation>
    <scope>NUCLEOTIDE SEQUENCE [LARGE SCALE GENOMIC DNA]</scope>
    <source>
        <strain evidence="1">D12</strain>
    </source>
</reference>
<name>G7SIK1_STRSU</name>
<proteinExistence type="predicted"/>
<dbReference type="KEGG" id="ssk:SSUD12_1901"/>
<dbReference type="PATRIC" id="fig|1004952.3.peg.1854"/>
<evidence type="ECO:0000313" key="2">
    <source>
        <dbReference type="Proteomes" id="UP000008845"/>
    </source>
</evidence>
<sequence>MFSFVFEPNPSDRLATCNQEKARFVLLDLIYSIKDCLFCQLI</sequence>
<organism evidence="1 2">
    <name type="scientific">Streptococcus suis D12</name>
    <dbReference type="NCBI Taxonomy" id="1004952"/>
    <lineage>
        <taxon>Bacteria</taxon>
        <taxon>Bacillati</taxon>
        <taxon>Bacillota</taxon>
        <taxon>Bacilli</taxon>
        <taxon>Lactobacillales</taxon>
        <taxon>Streptococcaceae</taxon>
        <taxon>Streptococcus</taxon>
    </lineage>
</organism>
<gene>
    <name evidence="1" type="ORF">SSUD12_1901</name>
</gene>
<dbReference type="AlphaFoldDB" id="G7SIK1"/>
<dbReference type="Proteomes" id="UP000008845">
    <property type="component" value="Chromosome"/>
</dbReference>
<accession>G7SIK1</accession>
<protein>
    <submittedName>
        <fullName evidence="1">Uncharacterized protein</fullName>
    </submittedName>
</protein>
<evidence type="ECO:0000313" key="1">
    <source>
        <dbReference type="EMBL" id="AER20169.1"/>
    </source>
</evidence>